<gene>
    <name evidence="1" type="ORF">A0H81_13883</name>
</gene>
<name>A0A1C7LN24_GRIFR</name>
<evidence type="ECO:0000313" key="2">
    <source>
        <dbReference type="Proteomes" id="UP000092993"/>
    </source>
</evidence>
<reference evidence="1 2" key="1">
    <citation type="submission" date="2016-03" db="EMBL/GenBank/DDBJ databases">
        <title>Whole genome sequencing of Grifola frondosa 9006-11.</title>
        <authorList>
            <person name="Min B."/>
            <person name="Park H."/>
            <person name="Kim J.-G."/>
            <person name="Cho H."/>
            <person name="Oh Y.-L."/>
            <person name="Kong W.-S."/>
            <person name="Choi I.-G."/>
        </authorList>
    </citation>
    <scope>NUCLEOTIDE SEQUENCE [LARGE SCALE GENOMIC DNA]</scope>
    <source>
        <strain evidence="1 2">9006-11</strain>
    </source>
</reference>
<dbReference type="Proteomes" id="UP000092993">
    <property type="component" value="Unassembled WGS sequence"/>
</dbReference>
<organism evidence="1 2">
    <name type="scientific">Grifola frondosa</name>
    <name type="common">Maitake</name>
    <name type="synonym">Polyporus frondosus</name>
    <dbReference type="NCBI Taxonomy" id="5627"/>
    <lineage>
        <taxon>Eukaryota</taxon>
        <taxon>Fungi</taxon>
        <taxon>Dikarya</taxon>
        <taxon>Basidiomycota</taxon>
        <taxon>Agaricomycotina</taxon>
        <taxon>Agaricomycetes</taxon>
        <taxon>Polyporales</taxon>
        <taxon>Grifolaceae</taxon>
        <taxon>Grifola</taxon>
    </lineage>
</organism>
<dbReference type="EMBL" id="LUGG01000032">
    <property type="protein sequence ID" value="OBZ66151.1"/>
    <property type="molecule type" value="Genomic_DNA"/>
</dbReference>
<keyword evidence="2" id="KW-1185">Reference proteome</keyword>
<proteinExistence type="predicted"/>
<protein>
    <submittedName>
        <fullName evidence="1">Uncharacterized protein</fullName>
    </submittedName>
</protein>
<sequence>MPHDALRIPRALLYHLQSSTKKSAPQFARGNNKLSINHIANTRHPYDPLCDTMMIMMHITLRSADYLWATLSPAPPTHHASLLLSASRHVLPICIDTTTTVEIRAAPQFVRPVPIRCPHDAHTPHTV</sequence>
<dbReference type="AlphaFoldDB" id="A0A1C7LN24"/>
<accession>A0A1C7LN24</accession>
<comment type="caution">
    <text evidence="1">The sequence shown here is derived from an EMBL/GenBank/DDBJ whole genome shotgun (WGS) entry which is preliminary data.</text>
</comment>
<evidence type="ECO:0000313" key="1">
    <source>
        <dbReference type="EMBL" id="OBZ66151.1"/>
    </source>
</evidence>